<proteinExistence type="predicted"/>
<reference evidence="3" key="1">
    <citation type="submission" date="2014-09" db="EMBL/GenBank/DDBJ databases">
        <authorList>
            <person name="Sharma Rahul"/>
            <person name="Thines Marco"/>
        </authorList>
    </citation>
    <scope>NUCLEOTIDE SEQUENCE [LARGE SCALE GENOMIC DNA]</scope>
</reference>
<dbReference type="OrthoDB" id="120265at2759"/>
<evidence type="ECO:0000313" key="3">
    <source>
        <dbReference type="Proteomes" id="UP000054928"/>
    </source>
</evidence>
<dbReference type="AlphaFoldDB" id="A0A0P1AIN0"/>
<dbReference type="RefSeq" id="XP_024577397.1">
    <property type="nucleotide sequence ID" value="XM_024726752.1"/>
</dbReference>
<keyword evidence="3" id="KW-1185">Reference proteome</keyword>
<dbReference type="EMBL" id="CCYD01000524">
    <property type="protein sequence ID" value="CEG41028.1"/>
    <property type="molecule type" value="Genomic_DNA"/>
</dbReference>
<sequence>MPLRSDSCVSERPRPRQLDLSHWNENVVSSSLNHHEDEILSRFSKCREPSRRSYADSDQLNKYSSEQRSRRDSQSNERRNSFQDESSLTSCRLNNQHETDEFLSEDHVNASRWNEVDRSDYLSREFSNNPSALLESQSLASSNRNAESLLLNDKVDSIRSAESPLKAPMYHGTSAFDEIHKPRASLSSSSNENQLEDEFHGRKFKTFDRMSLQRFNENEKESGTTLSKEHDLDESLYHFRKKMREVFIRIEDMVDVHRSFFKSDLRKGSLKCQKELEQQAEKLATNTFEQLASLRNQFTCLAREFQQSQDHSSNFQDHRWTDNSSNQEDEQLRTSCEYDDNVTMEKQTDGPEFSISTLNSFNDNECRPHTITTLFSNDSKNFSNTEDMFKDFDKRMENIRNSLHGIANGEKTRYHRNVDEVSSGIKSRIQRISRQYDDDNESQSQLQTGGREMKVRQLLKKLNHLHASDDTY</sequence>
<feature type="compositionally biased region" description="Basic and acidic residues" evidence="1">
    <location>
        <begin position="65"/>
        <end position="82"/>
    </location>
</feature>
<protein>
    <submittedName>
        <fullName evidence="2">Uncharacterized protein</fullName>
    </submittedName>
</protein>
<evidence type="ECO:0000256" key="1">
    <source>
        <dbReference type="SAM" id="MobiDB-lite"/>
    </source>
</evidence>
<dbReference type="GeneID" id="36406252"/>
<dbReference type="Proteomes" id="UP000054928">
    <property type="component" value="Unassembled WGS sequence"/>
</dbReference>
<feature type="region of interest" description="Disordered" evidence="1">
    <location>
        <begin position="50"/>
        <end position="91"/>
    </location>
</feature>
<feature type="region of interest" description="Disordered" evidence="1">
    <location>
        <begin position="312"/>
        <end position="331"/>
    </location>
</feature>
<evidence type="ECO:0000313" key="2">
    <source>
        <dbReference type="EMBL" id="CEG41028.1"/>
    </source>
</evidence>
<accession>A0A0P1AIN0</accession>
<name>A0A0P1AIN0_PLAHL</name>
<organism evidence="2 3">
    <name type="scientific">Plasmopara halstedii</name>
    <name type="common">Downy mildew of sunflower</name>
    <dbReference type="NCBI Taxonomy" id="4781"/>
    <lineage>
        <taxon>Eukaryota</taxon>
        <taxon>Sar</taxon>
        <taxon>Stramenopiles</taxon>
        <taxon>Oomycota</taxon>
        <taxon>Peronosporomycetes</taxon>
        <taxon>Peronosporales</taxon>
        <taxon>Peronosporaceae</taxon>
        <taxon>Plasmopara</taxon>
    </lineage>
</organism>